<name>A0A0N7LWE7_9RHOB</name>
<evidence type="ECO:0000256" key="4">
    <source>
        <dbReference type="ARBA" id="ARBA00023163"/>
    </source>
</evidence>
<dbReference type="OrthoDB" id="9806345at2"/>
<sequence>MAERRQDFETVRQIHAVLVLHFIEGKKQSEIAAELNLSTSKVNRLITQGRKLGMLKIEIESPFQRLMDLEEALNRFARLGNTVVTPTVEGSEKATLQQVGRAAASHLTETLRDGDVIAITGGKAVSALVDSLEVERAWDVTVVPLTGGVQGKYFTDVNHLATRLAERLGGKTMLLHAPLFAESQAQRDMLMEVSSIKEVLDLARRANVALVGVGSVQPAESSYYDLHPVPEADRKMLVGTGVVGEFMAHLIRDTGAVANFALNSRLVALSPQELSQCERVIGIAAGTGKVRPIQAALNGGFLDSLIVDEDTAAAVLQQYEGKEHVA</sequence>
<dbReference type="EMBL" id="CYSC01000020">
    <property type="protein sequence ID" value="CUH71422.1"/>
    <property type="molecule type" value="Genomic_DNA"/>
</dbReference>
<evidence type="ECO:0000256" key="2">
    <source>
        <dbReference type="ARBA" id="ARBA00023015"/>
    </source>
</evidence>
<evidence type="ECO:0000259" key="6">
    <source>
        <dbReference type="Pfam" id="PF08281"/>
    </source>
</evidence>
<dbReference type="Pfam" id="PF08281">
    <property type="entry name" value="Sigma70_r4_2"/>
    <property type="match status" value="1"/>
</dbReference>
<proteinExistence type="inferred from homology"/>
<reference evidence="7 9" key="1">
    <citation type="submission" date="2015-09" db="EMBL/GenBank/DDBJ databases">
        <authorList>
            <person name="Rodrigo-Torres L."/>
            <person name="Arahal D.R."/>
        </authorList>
    </citation>
    <scope>NUCLEOTIDE SEQUENCE [LARGE SCALE GENOMIC DNA]</scope>
    <source>
        <strain evidence="7 9">CECT 5118</strain>
    </source>
</reference>
<dbReference type="Gene3D" id="1.10.10.60">
    <property type="entry name" value="Homeodomain-like"/>
    <property type="match status" value="1"/>
</dbReference>
<dbReference type="AlphaFoldDB" id="A0A0N7LWE7"/>
<dbReference type="GO" id="GO:0003677">
    <property type="term" value="F:DNA binding"/>
    <property type="evidence" value="ECO:0007669"/>
    <property type="project" value="UniProtKB-KW"/>
</dbReference>
<evidence type="ECO:0000313" key="7">
    <source>
        <dbReference type="EMBL" id="CUH68890.1"/>
    </source>
</evidence>
<evidence type="ECO:0000256" key="3">
    <source>
        <dbReference type="ARBA" id="ARBA00023125"/>
    </source>
</evidence>
<dbReference type="InterPro" id="IPR051054">
    <property type="entry name" value="SorC_transcr_regulators"/>
</dbReference>
<dbReference type="RefSeq" id="WP_058242734.1">
    <property type="nucleotide sequence ID" value="NZ_CYSB01000036.1"/>
</dbReference>
<protein>
    <submittedName>
        <fullName evidence="8">Transcriptional regulator LsrR</fullName>
    </submittedName>
</protein>
<dbReference type="Pfam" id="PF04198">
    <property type="entry name" value="Sugar-bind"/>
    <property type="match status" value="1"/>
</dbReference>
<dbReference type="GO" id="GO:0030246">
    <property type="term" value="F:carbohydrate binding"/>
    <property type="evidence" value="ECO:0007669"/>
    <property type="project" value="InterPro"/>
</dbReference>
<accession>A0A0N7LWE7</accession>
<dbReference type="InterPro" id="IPR013324">
    <property type="entry name" value="RNA_pol_sigma_r3/r4-like"/>
</dbReference>
<keyword evidence="9" id="KW-1185">Reference proteome</keyword>
<comment type="similarity">
    <text evidence="1">Belongs to the SorC transcriptional regulatory family.</text>
</comment>
<keyword evidence="2" id="KW-0805">Transcription regulation</keyword>
<evidence type="ECO:0000256" key="1">
    <source>
        <dbReference type="ARBA" id="ARBA00010466"/>
    </source>
</evidence>
<dbReference type="InterPro" id="IPR007324">
    <property type="entry name" value="Sugar-bd_dom_put"/>
</dbReference>
<dbReference type="PANTHER" id="PTHR34294">
    <property type="entry name" value="TRANSCRIPTIONAL REGULATOR-RELATED"/>
    <property type="match status" value="1"/>
</dbReference>
<dbReference type="SUPFAM" id="SSF88659">
    <property type="entry name" value="Sigma3 and sigma4 domains of RNA polymerase sigma factors"/>
    <property type="match status" value="1"/>
</dbReference>
<keyword evidence="3" id="KW-0238">DNA-binding</keyword>
<evidence type="ECO:0000259" key="5">
    <source>
        <dbReference type="Pfam" id="PF04198"/>
    </source>
</evidence>
<dbReference type="PANTHER" id="PTHR34294:SF1">
    <property type="entry name" value="TRANSCRIPTIONAL REGULATOR LSRR"/>
    <property type="match status" value="1"/>
</dbReference>
<dbReference type="InterPro" id="IPR037171">
    <property type="entry name" value="NagB/RpiA_transferase-like"/>
</dbReference>
<dbReference type="Proteomes" id="UP000051887">
    <property type="component" value="Unassembled WGS sequence"/>
</dbReference>
<dbReference type="SUPFAM" id="SSF100950">
    <property type="entry name" value="NagB/RpiA/CoA transferase-like"/>
    <property type="match status" value="1"/>
</dbReference>
<gene>
    <name evidence="8" type="primary">lsrR</name>
    <name evidence="7" type="ORF">TL5118_02849</name>
    <name evidence="8" type="ORF">TL5120_01208</name>
</gene>
<evidence type="ECO:0000313" key="8">
    <source>
        <dbReference type="EMBL" id="CUH71422.1"/>
    </source>
</evidence>
<dbReference type="GO" id="GO:0006352">
    <property type="term" value="P:DNA-templated transcription initiation"/>
    <property type="evidence" value="ECO:0007669"/>
    <property type="project" value="InterPro"/>
</dbReference>
<dbReference type="Proteomes" id="UP000051086">
    <property type="component" value="Unassembled WGS sequence"/>
</dbReference>
<reference evidence="8 10" key="2">
    <citation type="submission" date="2015-09" db="EMBL/GenBank/DDBJ databases">
        <authorList>
            <consortium name="Swine Surveillance"/>
        </authorList>
    </citation>
    <scope>NUCLEOTIDE SEQUENCE [LARGE SCALE GENOMIC DNA]</scope>
    <source>
        <strain evidence="8 10">5120</strain>
    </source>
</reference>
<evidence type="ECO:0000313" key="10">
    <source>
        <dbReference type="Proteomes" id="UP000051887"/>
    </source>
</evidence>
<dbReference type="InterPro" id="IPR013249">
    <property type="entry name" value="RNA_pol_sigma70_r4_t2"/>
</dbReference>
<feature type="domain" description="RNA polymerase sigma factor 70 region 4 type 2" evidence="6">
    <location>
        <begin position="16"/>
        <end position="51"/>
    </location>
</feature>
<dbReference type="Gene3D" id="3.40.50.1360">
    <property type="match status" value="1"/>
</dbReference>
<organism evidence="8 10">
    <name type="scientific">Thalassovita autumnalis</name>
    <dbReference type="NCBI Taxonomy" id="2072972"/>
    <lineage>
        <taxon>Bacteria</taxon>
        <taxon>Pseudomonadati</taxon>
        <taxon>Pseudomonadota</taxon>
        <taxon>Alphaproteobacteria</taxon>
        <taxon>Rhodobacterales</taxon>
        <taxon>Roseobacteraceae</taxon>
        <taxon>Thalassovita</taxon>
    </lineage>
</organism>
<evidence type="ECO:0000313" key="9">
    <source>
        <dbReference type="Proteomes" id="UP000051086"/>
    </source>
</evidence>
<dbReference type="EMBL" id="CYSB01000036">
    <property type="protein sequence ID" value="CUH68890.1"/>
    <property type="molecule type" value="Genomic_DNA"/>
</dbReference>
<feature type="domain" description="Sugar-binding" evidence="5">
    <location>
        <begin position="62"/>
        <end position="316"/>
    </location>
</feature>
<dbReference type="GO" id="GO:0016987">
    <property type="term" value="F:sigma factor activity"/>
    <property type="evidence" value="ECO:0007669"/>
    <property type="project" value="InterPro"/>
</dbReference>
<keyword evidence="4" id="KW-0804">Transcription</keyword>